<reference evidence="4" key="1">
    <citation type="submission" date="2016-11" db="EMBL/GenBank/DDBJ databases">
        <authorList>
            <person name="Varghese N."/>
            <person name="Submissions S."/>
        </authorList>
    </citation>
    <scope>NUCLEOTIDE SEQUENCE [LARGE SCALE GENOMIC DNA]</scope>
    <source>
        <strain evidence="4">DSM 100572</strain>
    </source>
</reference>
<evidence type="ECO:0000313" key="3">
    <source>
        <dbReference type="EMBL" id="SHH43807.1"/>
    </source>
</evidence>
<keyword evidence="1" id="KW-1133">Transmembrane helix</keyword>
<name>A0A1M5SZ57_9FLAO</name>
<proteinExistence type="predicted"/>
<dbReference type="AlphaFoldDB" id="A0A1M5SZ57"/>
<dbReference type="PANTHER" id="PTHR28008:SF1">
    <property type="entry name" value="DOMAIN PROTEIN, PUTATIVE (AFU_ORTHOLOGUE AFUA_3G10980)-RELATED"/>
    <property type="match status" value="1"/>
</dbReference>
<accession>A0A1M5SZ57</accession>
<dbReference type="PANTHER" id="PTHR28008">
    <property type="entry name" value="DOMAIN PROTEIN, PUTATIVE (AFU_ORTHOLOGUE AFUA_3G10980)-RELATED"/>
    <property type="match status" value="1"/>
</dbReference>
<dbReference type="NCBIfam" id="NF037970">
    <property type="entry name" value="vanZ_1"/>
    <property type="match status" value="1"/>
</dbReference>
<evidence type="ECO:0000259" key="2">
    <source>
        <dbReference type="Pfam" id="PF04892"/>
    </source>
</evidence>
<evidence type="ECO:0000313" key="4">
    <source>
        <dbReference type="Proteomes" id="UP000184109"/>
    </source>
</evidence>
<keyword evidence="1" id="KW-0812">Transmembrane</keyword>
<dbReference type="EMBL" id="FQXQ01000001">
    <property type="protein sequence ID" value="SHH43807.1"/>
    <property type="molecule type" value="Genomic_DNA"/>
</dbReference>
<organism evidence="3 4">
    <name type="scientific">Wenyingzhuangia marina</name>
    <dbReference type="NCBI Taxonomy" id="1195760"/>
    <lineage>
        <taxon>Bacteria</taxon>
        <taxon>Pseudomonadati</taxon>
        <taxon>Bacteroidota</taxon>
        <taxon>Flavobacteriia</taxon>
        <taxon>Flavobacteriales</taxon>
        <taxon>Flavobacteriaceae</taxon>
        <taxon>Wenyingzhuangia</taxon>
    </lineage>
</organism>
<feature type="domain" description="VanZ-like" evidence="2">
    <location>
        <begin position="46"/>
        <end position="121"/>
    </location>
</feature>
<dbReference type="Pfam" id="PF04892">
    <property type="entry name" value="VanZ"/>
    <property type="match status" value="1"/>
</dbReference>
<sequence length="128" mass="14498">MLKHIKNLLEHNSLFFAISSSLLVLVLSLVNMEGIPNFTISYTDKFEHVFAYAVISFFWMLSCKLGKVPLSFLSLFLIIIVYGIIIELLQLSLTSHRTGDLMDVIANSIGVAIGYIFLKILNRIYLQV</sequence>
<dbReference type="InterPro" id="IPR006976">
    <property type="entry name" value="VanZ-like"/>
</dbReference>
<dbReference type="STRING" id="1195760.SAMN05444281_0610"/>
<protein>
    <submittedName>
        <fullName evidence="3">VanZ like family protein</fullName>
    </submittedName>
</protein>
<feature type="transmembrane region" description="Helical" evidence="1">
    <location>
        <begin position="104"/>
        <end position="121"/>
    </location>
</feature>
<feature type="transmembrane region" description="Helical" evidence="1">
    <location>
        <begin position="49"/>
        <end position="65"/>
    </location>
</feature>
<gene>
    <name evidence="3" type="ORF">SAMN05444281_0610</name>
</gene>
<feature type="transmembrane region" description="Helical" evidence="1">
    <location>
        <begin position="12"/>
        <end position="29"/>
    </location>
</feature>
<keyword evidence="4" id="KW-1185">Reference proteome</keyword>
<feature type="transmembrane region" description="Helical" evidence="1">
    <location>
        <begin position="72"/>
        <end position="92"/>
    </location>
</feature>
<evidence type="ECO:0000256" key="1">
    <source>
        <dbReference type="SAM" id="Phobius"/>
    </source>
</evidence>
<keyword evidence="1" id="KW-0472">Membrane</keyword>
<dbReference type="Proteomes" id="UP000184109">
    <property type="component" value="Unassembled WGS sequence"/>
</dbReference>